<dbReference type="SUPFAM" id="SSF50969">
    <property type="entry name" value="YVTN repeat-like/Quinoprotein amine dehydrogenase"/>
    <property type="match status" value="1"/>
</dbReference>
<name>A0ABR9DUT2_9GAMM</name>
<feature type="transmembrane region" description="Helical" evidence="3">
    <location>
        <begin position="146"/>
        <end position="166"/>
    </location>
</feature>
<dbReference type="SUPFAM" id="SSF46894">
    <property type="entry name" value="C-terminal effector domain of the bipartite response regulators"/>
    <property type="match status" value="1"/>
</dbReference>
<dbReference type="CDD" id="cd00383">
    <property type="entry name" value="trans_reg_C"/>
    <property type="match status" value="1"/>
</dbReference>
<feature type="domain" description="OmpR/PhoB-type" evidence="4">
    <location>
        <begin position="10"/>
        <end position="108"/>
    </location>
</feature>
<dbReference type="SMART" id="SM00862">
    <property type="entry name" value="Trans_reg_C"/>
    <property type="match status" value="1"/>
</dbReference>
<keyword evidence="3" id="KW-1133">Transmembrane helix</keyword>
<keyword evidence="6" id="KW-1185">Reference proteome</keyword>
<dbReference type="EMBL" id="AQGU01000020">
    <property type="protein sequence ID" value="MBE0358097.1"/>
    <property type="molecule type" value="Genomic_DNA"/>
</dbReference>
<evidence type="ECO:0000313" key="5">
    <source>
        <dbReference type="EMBL" id="MBE0358097.1"/>
    </source>
</evidence>
<dbReference type="InterPro" id="IPR001867">
    <property type="entry name" value="OmpR/PhoB-type_DNA-bd"/>
</dbReference>
<sequence length="720" mass="82933">MKEANFPRTVKEIKFGAWSLNPKLQMIYDGEVERELEPLLFKILSYLIINKEEIITRQDLIDDVWCQHYVDDNAINRAMSELRKVLKSEIQRGLVVKTHYRKGYSFFLEPEVIYYEENTSLSNASFAHAQKGSLASQESYDIKPKLFSISILVVISLAAIIFYSYINFYKNHNIKSIDDTYKADIENINVVNKEYKEETLSWMQGKYTEIMVSPISNLAAFSFIKKEGNFSSLMVKNLTTGQENQISELNANVYPVGWSSSNNEIIYRIQNNSKCEVWSNDSSSTKSSKFISDCQYQSFFGTTVDDKTFVYSKYGYRGKEQLSVIVNRNLITGAEFQISSPNLSSFGDKFLHYIKSDRTVIFERNQLESSELFITDLEGGNQTKLYSSKNRIWAVNYFEKTDILAWFDNVENTLYNYSLLKRKITRKISMDKISDYSSVYPISETNIIAATNPYVFGVYRLDLEKSDFSVIESDKSKERFSVGFRDEKIAYLTHSDGSQKSILTFIEKTGEKTSSEINNNYKAIRLAKEKREMLVLNDSRLEIIDEDTFSVIDIIEAKGTIVSAEYINKDNIAYVIHQGNGKQNLSYVYNRETSNSFLIPIPQAIWLNQLPNGNFIALLPHNELHVFDSSSGKVIVTIKLNKLFYRHSLSLDEGKLIHSNGRSIYLYNFEKGFTNKPEKIYDFDSSIYVVDSISYNSSEGFILMDLIKNEDNRLVMVSAE</sequence>
<proteinExistence type="predicted"/>
<evidence type="ECO:0000256" key="1">
    <source>
        <dbReference type="ARBA" id="ARBA00023125"/>
    </source>
</evidence>
<dbReference type="Pfam" id="PF00486">
    <property type="entry name" value="Trans_reg_C"/>
    <property type="match status" value="1"/>
</dbReference>
<feature type="DNA-binding region" description="OmpR/PhoB-type" evidence="2">
    <location>
        <begin position="10"/>
        <end position="108"/>
    </location>
</feature>
<keyword evidence="3" id="KW-0812">Transmembrane</keyword>
<organism evidence="5 6">
    <name type="scientific">Pseudoalteromonas aliena SW19</name>
    <dbReference type="NCBI Taxonomy" id="1314866"/>
    <lineage>
        <taxon>Bacteria</taxon>
        <taxon>Pseudomonadati</taxon>
        <taxon>Pseudomonadota</taxon>
        <taxon>Gammaproteobacteria</taxon>
        <taxon>Alteromonadales</taxon>
        <taxon>Pseudoalteromonadaceae</taxon>
        <taxon>Pseudoalteromonas</taxon>
    </lineage>
</organism>
<evidence type="ECO:0000313" key="6">
    <source>
        <dbReference type="Proteomes" id="UP000648482"/>
    </source>
</evidence>
<dbReference type="Proteomes" id="UP000648482">
    <property type="component" value="Unassembled WGS sequence"/>
</dbReference>
<dbReference type="InterPro" id="IPR011044">
    <property type="entry name" value="Quino_amine_DH_bsu"/>
</dbReference>
<reference evidence="5 6" key="1">
    <citation type="submission" date="2015-06" db="EMBL/GenBank/DDBJ databases">
        <title>Genome sequence of Pseudoalteromonas aliena.</title>
        <authorList>
            <person name="Xie B.-B."/>
            <person name="Rong J.-C."/>
            <person name="Qin Q.-L."/>
            <person name="Zhang Y.-Z."/>
        </authorList>
    </citation>
    <scope>NUCLEOTIDE SEQUENCE [LARGE SCALE GENOMIC DNA]</scope>
    <source>
        <strain evidence="5 6">SW19</strain>
    </source>
</reference>
<dbReference type="RefSeq" id="WP_193154696.1">
    <property type="nucleotide sequence ID" value="NZ_AQGU01000020.1"/>
</dbReference>
<keyword evidence="1 2" id="KW-0238">DNA-binding</keyword>
<dbReference type="PROSITE" id="PS51755">
    <property type="entry name" value="OMPR_PHOB"/>
    <property type="match status" value="1"/>
</dbReference>
<dbReference type="Gene3D" id="2.120.10.30">
    <property type="entry name" value="TolB, C-terminal domain"/>
    <property type="match status" value="1"/>
</dbReference>
<protein>
    <recommendedName>
        <fullName evidence="4">OmpR/PhoB-type domain-containing protein</fullName>
    </recommendedName>
</protein>
<comment type="caution">
    <text evidence="5">The sequence shown here is derived from an EMBL/GenBank/DDBJ whole genome shotgun (WGS) entry which is preliminary data.</text>
</comment>
<dbReference type="InterPro" id="IPR011042">
    <property type="entry name" value="6-blade_b-propeller_TolB-like"/>
</dbReference>
<evidence type="ECO:0000259" key="4">
    <source>
        <dbReference type="PROSITE" id="PS51755"/>
    </source>
</evidence>
<dbReference type="InterPro" id="IPR016032">
    <property type="entry name" value="Sig_transdc_resp-reg_C-effctor"/>
</dbReference>
<dbReference type="Gene3D" id="1.10.10.10">
    <property type="entry name" value="Winged helix-like DNA-binding domain superfamily/Winged helix DNA-binding domain"/>
    <property type="match status" value="1"/>
</dbReference>
<accession>A0ABR9DUT2</accession>
<gene>
    <name evidence="5" type="ORF">PALI_a3818</name>
</gene>
<evidence type="ECO:0000256" key="3">
    <source>
        <dbReference type="SAM" id="Phobius"/>
    </source>
</evidence>
<dbReference type="InterPro" id="IPR036388">
    <property type="entry name" value="WH-like_DNA-bd_sf"/>
</dbReference>
<dbReference type="SUPFAM" id="SSF69304">
    <property type="entry name" value="Tricorn protease N-terminal domain"/>
    <property type="match status" value="1"/>
</dbReference>
<keyword evidence="3" id="KW-0472">Membrane</keyword>
<evidence type="ECO:0000256" key="2">
    <source>
        <dbReference type="PROSITE-ProRule" id="PRU01091"/>
    </source>
</evidence>